<dbReference type="Gene3D" id="2.130.10.10">
    <property type="entry name" value="YVTN repeat-like/Quinoprotein amine dehydrogenase"/>
    <property type="match status" value="1"/>
</dbReference>
<dbReference type="AlphaFoldDB" id="A0A0D0AEW0"/>
<dbReference type="GO" id="GO:0005774">
    <property type="term" value="C:vacuolar membrane"/>
    <property type="evidence" value="ECO:0007669"/>
    <property type="project" value="UniProtKB-SubCell"/>
</dbReference>
<evidence type="ECO:0000256" key="6">
    <source>
        <dbReference type="ARBA" id="ARBA00022574"/>
    </source>
</evidence>
<evidence type="ECO:0000256" key="13">
    <source>
        <dbReference type="ARBA" id="ARBA00039247"/>
    </source>
</evidence>
<dbReference type="InterPro" id="IPR036322">
    <property type="entry name" value="WD40_repeat_dom_sf"/>
</dbReference>
<dbReference type="FunFam" id="2.130.10.10:FF:000965">
    <property type="entry name" value="Autophagy-like protein 18 Atg18"/>
    <property type="match status" value="1"/>
</dbReference>
<evidence type="ECO:0000256" key="12">
    <source>
        <dbReference type="ARBA" id="ARBA00025740"/>
    </source>
</evidence>
<dbReference type="InterPro" id="IPR001680">
    <property type="entry name" value="WD40_rpt"/>
</dbReference>
<dbReference type="STRING" id="930992.A0A0D0AEW0"/>
<keyword evidence="5" id="KW-0926">Vacuole</keyword>
<evidence type="ECO:0000256" key="3">
    <source>
        <dbReference type="ARBA" id="ARBA00004623"/>
    </source>
</evidence>
<dbReference type="GO" id="GO:0034045">
    <property type="term" value="C:phagophore assembly site membrane"/>
    <property type="evidence" value="ECO:0007669"/>
    <property type="project" value="UniProtKB-SubCell"/>
</dbReference>
<sequence length="381" mass="41728">MLFANFNQDFSCISVGTRKGYSITNCDPFGRVYTMNDGARGIVEMLFCTSLIALVGAADQPQSSPRKLQIVNTKRQSMICELLFPSSILAVKLNRKTLVIVLEVEIYIYDISNMRLLHIIETTPNPEATCALSPSADNSYLAYPSPVPSPTTQSPSQASTSQVPPSSHQSGDVLLFSTRTLTVANVIQAHKSPISFLSINSTGTMLATASDKGTVIRVWSIPGAEKLYQFRRGTREARIYSINFNVVSSLLAVSSAHDTVHIFKLGPQKAPREGSAGMDGGYEAFADERKRSGVSLRRKSLQMTKSLSHSVGGYLPNTLTEMWEPSRDFAFLRLPTSGARCIVALSGTLPQVMVISSEGYFYSYNIDLENGGECSLMKQYR</sequence>
<evidence type="ECO:0000256" key="1">
    <source>
        <dbReference type="ARBA" id="ARBA00004148"/>
    </source>
</evidence>
<proteinExistence type="inferred from homology"/>
<reference evidence="15 16" key="1">
    <citation type="submission" date="2014-04" db="EMBL/GenBank/DDBJ databases">
        <authorList>
            <consortium name="DOE Joint Genome Institute"/>
            <person name="Kuo A."/>
            <person name="Ruytinx J."/>
            <person name="Rineau F."/>
            <person name="Colpaert J."/>
            <person name="Kohler A."/>
            <person name="Nagy L.G."/>
            <person name="Floudas D."/>
            <person name="Copeland A."/>
            <person name="Barry K.W."/>
            <person name="Cichocki N."/>
            <person name="Veneault-Fourrey C."/>
            <person name="LaButti K."/>
            <person name="Lindquist E.A."/>
            <person name="Lipzen A."/>
            <person name="Lundell T."/>
            <person name="Morin E."/>
            <person name="Murat C."/>
            <person name="Sun H."/>
            <person name="Tunlid A."/>
            <person name="Henrissat B."/>
            <person name="Grigoriev I.V."/>
            <person name="Hibbett D.S."/>
            <person name="Martin F."/>
            <person name="Nordberg H.P."/>
            <person name="Cantor M.N."/>
            <person name="Hua S.X."/>
        </authorList>
    </citation>
    <scope>NUCLEOTIDE SEQUENCE [LARGE SCALE GENOMIC DNA]</scope>
    <source>
        <strain evidence="15 16">UH-Slu-Lm8-n1</strain>
    </source>
</reference>
<dbReference type="InterPro" id="IPR048720">
    <property type="entry name" value="PROPPIN"/>
</dbReference>
<keyword evidence="16" id="KW-1185">Reference proteome</keyword>
<dbReference type="SUPFAM" id="SSF50978">
    <property type="entry name" value="WD40 repeat-like"/>
    <property type="match status" value="1"/>
</dbReference>
<evidence type="ECO:0000256" key="7">
    <source>
        <dbReference type="ARBA" id="ARBA00022737"/>
    </source>
</evidence>
<dbReference type="Pfam" id="PF21032">
    <property type="entry name" value="PROPPIN"/>
    <property type="match status" value="2"/>
</dbReference>
<dbReference type="InterPro" id="IPR015943">
    <property type="entry name" value="WD40/YVTN_repeat-like_dom_sf"/>
</dbReference>
<protein>
    <recommendedName>
        <fullName evidence="13">Autophagy-related protein 18</fullName>
    </recommendedName>
</protein>
<dbReference type="FunCoup" id="A0A0D0AEW0">
    <property type="interactions" value="288"/>
</dbReference>
<evidence type="ECO:0000313" key="16">
    <source>
        <dbReference type="Proteomes" id="UP000054485"/>
    </source>
</evidence>
<keyword evidence="7" id="KW-0677">Repeat</keyword>
<accession>A0A0D0AEW0</accession>
<keyword evidence="9" id="KW-0653">Protein transport</keyword>
<dbReference type="SMART" id="SM00320">
    <property type="entry name" value="WD40"/>
    <property type="match status" value="2"/>
</dbReference>
<evidence type="ECO:0000256" key="8">
    <source>
        <dbReference type="ARBA" id="ARBA00022753"/>
    </source>
</evidence>
<gene>
    <name evidence="15" type="ORF">CY34DRAFT_87703</name>
</gene>
<dbReference type="EMBL" id="KN835310">
    <property type="protein sequence ID" value="KIK40236.1"/>
    <property type="molecule type" value="Genomic_DNA"/>
</dbReference>
<dbReference type="HOGENOM" id="CLU_025895_5_2_1"/>
<keyword evidence="10" id="KW-0072">Autophagy</keyword>
<evidence type="ECO:0000313" key="15">
    <source>
        <dbReference type="EMBL" id="KIK40236.1"/>
    </source>
</evidence>
<evidence type="ECO:0000256" key="4">
    <source>
        <dbReference type="ARBA" id="ARBA00022448"/>
    </source>
</evidence>
<organism evidence="15 16">
    <name type="scientific">Suillus luteus UH-Slu-Lm8-n1</name>
    <dbReference type="NCBI Taxonomy" id="930992"/>
    <lineage>
        <taxon>Eukaryota</taxon>
        <taxon>Fungi</taxon>
        <taxon>Dikarya</taxon>
        <taxon>Basidiomycota</taxon>
        <taxon>Agaricomycotina</taxon>
        <taxon>Agaricomycetes</taxon>
        <taxon>Agaricomycetidae</taxon>
        <taxon>Boletales</taxon>
        <taxon>Suillineae</taxon>
        <taxon>Suillaceae</taxon>
        <taxon>Suillus</taxon>
    </lineage>
</organism>
<dbReference type="InParanoid" id="A0A0D0AEW0"/>
<keyword evidence="6" id="KW-0853">WD repeat</keyword>
<evidence type="ECO:0000256" key="14">
    <source>
        <dbReference type="SAM" id="MobiDB-lite"/>
    </source>
</evidence>
<evidence type="ECO:0000256" key="9">
    <source>
        <dbReference type="ARBA" id="ARBA00022927"/>
    </source>
</evidence>
<dbReference type="PANTHER" id="PTHR11227">
    <property type="entry name" value="WD-REPEAT PROTEIN INTERACTING WITH PHOSPHOINOSIDES WIPI -RELATED"/>
    <property type="match status" value="1"/>
</dbReference>
<feature type="region of interest" description="Disordered" evidence="14">
    <location>
        <begin position="143"/>
        <end position="170"/>
    </location>
</feature>
<keyword evidence="8" id="KW-0967">Endosome</keyword>
<dbReference type="OrthoDB" id="1667587at2759"/>
<dbReference type="GO" id="GO:0015031">
    <property type="term" value="P:protein transport"/>
    <property type="evidence" value="ECO:0007669"/>
    <property type="project" value="UniProtKB-KW"/>
</dbReference>
<evidence type="ECO:0000256" key="11">
    <source>
        <dbReference type="ARBA" id="ARBA00023136"/>
    </source>
</evidence>
<evidence type="ECO:0000256" key="2">
    <source>
        <dbReference type="ARBA" id="ARBA00004481"/>
    </source>
</evidence>
<feature type="compositionally biased region" description="Low complexity" evidence="14">
    <location>
        <begin position="150"/>
        <end position="167"/>
    </location>
</feature>
<evidence type="ECO:0000256" key="10">
    <source>
        <dbReference type="ARBA" id="ARBA00023006"/>
    </source>
</evidence>
<comment type="similarity">
    <text evidence="12">Belongs to the WD repeat PROPPIN family.</text>
</comment>
<evidence type="ECO:0000256" key="5">
    <source>
        <dbReference type="ARBA" id="ARBA00022554"/>
    </source>
</evidence>
<comment type="subcellular location">
    <subcellularLocation>
        <location evidence="2">Endosome membrane</location>
        <topology evidence="2">Peripheral membrane protein</topology>
    </subcellularLocation>
    <subcellularLocation>
        <location evidence="3">Preautophagosomal structure membrane</location>
        <topology evidence="3">Peripheral membrane protein</topology>
    </subcellularLocation>
    <subcellularLocation>
        <location evidence="1">Vacuole membrane</location>
        <topology evidence="1">Peripheral membrane protein</topology>
    </subcellularLocation>
</comment>
<dbReference type="GO" id="GO:0010008">
    <property type="term" value="C:endosome membrane"/>
    <property type="evidence" value="ECO:0007669"/>
    <property type="project" value="UniProtKB-SubCell"/>
</dbReference>
<keyword evidence="11" id="KW-0472">Membrane</keyword>
<dbReference type="Proteomes" id="UP000054485">
    <property type="component" value="Unassembled WGS sequence"/>
</dbReference>
<dbReference type="GO" id="GO:0006914">
    <property type="term" value="P:autophagy"/>
    <property type="evidence" value="ECO:0007669"/>
    <property type="project" value="UniProtKB-KW"/>
</dbReference>
<name>A0A0D0AEW0_9AGAM</name>
<keyword evidence="4" id="KW-0813">Transport</keyword>
<reference evidence="16" key="2">
    <citation type="submission" date="2015-01" db="EMBL/GenBank/DDBJ databases">
        <title>Evolutionary Origins and Diversification of the Mycorrhizal Mutualists.</title>
        <authorList>
            <consortium name="DOE Joint Genome Institute"/>
            <consortium name="Mycorrhizal Genomics Consortium"/>
            <person name="Kohler A."/>
            <person name="Kuo A."/>
            <person name="Nagy L.G."/>
            <person name="Floudas D."/>
            <person name="Copeland A."/>
            <person name="Barry K.W."/>
            <person name="Cichocki N."/>
            <person name="Veneault-Fourrey C."/>
            <person name="LaButti K."/>
            <person name="Lindquist E.A."/>
            <person name="Lipzen A."/>
            <person name="Lundell T."/>
            <person name="Morin E."/>
            <person name="Murat C."/>
            <person name="Riley R."/>
            <person name="Ohm R."/>
            <person name="Sun H."/>
            <person name="Tunlid A."/>
            <person name="Henrissat B."/>
            <person name="Grigoriev I.V."/>
            <person name="Hibbett D.S."/>
            <person name="Martin F."/>
        </authorList>
    </citation>
    <scope>NUCLEOTIDE SEQUENCE [LARGE SCALE GENOMIC DNA]</scope>
    <source>
        <strain evidence="16">UH-Slu-Lm8-n1</strain>
    </source>
</reference>